<dbReference type="InterPro" id="IPR039261">
    <property type="entry name" value="FNR_nucleotide-bd"/>
</dbReference>
<dbReference type="InterPro" id="IPR017938">
    <property type="entry name" value="Riboflavin_synthase-like_b-brl"/>
</dbReference>
<dbReference type="Pfam" id="PF00258">
    <property type="entry name" value="Flavodoxin_1"/>
    <property type="match status" value="1"/>
</dbReference>
<proteinExistence type="inferred from homology"/>
<name>A0AAE1C453_9PEZI</name>
<dbReference type="SUPFAM" id="SSF48264">
    <property type="entry name" value="Cytochrome P450"/>
    <property type="match status" value="1"/>
</dbReference>
<evidence type="ECO:0000256" key="5">
    <source>
        <dbReference type="ARBA" id="ARBA00022630"/>
    </source>
</evidence>
<dbReference type="InterPro" id="IPR001709">
    <property type="entry name" value="Flavoprot_Pyr_Nucl_cyt_Rdtase"/>
</dbReference>
<dbReference type="SUPFAM" id="SSF52343">
    <property type="entry name" value="Ferredoxin reductase-like, C-terminal NADP-linked domain"/>
    <property type="match status" value="1"/>
</dbReference>
<keyword evidence="11" id="KW-1185">Reference proteome</keyword>
<dbReference type="PANTHER" id="PTHR19384:SF127">
    <property type="entry name" value="BIFUNCTIONAL CYTOCHROME P450_NADPH--P450 REDUCTASE"/>
    <property type="match status" value="1"/>
</dbReference>
<dbReference type="AlphaFoldDB" id="A0AAE1C453"/>
<dbReference type="Proteomes" id="UP001274830">
    <property type="component" value="Unassembled WGS sequence"/>
</dbReference>
<keyword evidence="6" id="KW-0274">FAD</keyword>
<dbReference type="PRINTS" id="PR00371">
    <property type="entry name" value="FPNCR"/>
</dbReference>
<dbReference type="PROSITE" id="PS51384">
    <property type="entry name" value="FAD_FR"/>
    <property type="match status" value="1"/>
</dbReference>
<evidence type="ECO:0000256" key="1">
    <source>
        <dbReference type="ARBA" id="ARBA00001917"/>
    </source>
</evidence>
<dbReference type="Gene3D" id="1.10.630.10">
    <property type="entry name" value="Cytochrome P450"/>
    <property type="match status" value="2"/>
</dbReference>
<comment type="cofactor">
    <cofactor evidence="3">
        <name>FAD</name>
        <dbReference type="ChEBI" id="CHEBI:57692"/>
    </cofactor>
</comment>
<comment type="cofactor">
    <cofactor evidence="1">
        <name>FMN</name>
        <dbReference type="ChEBI" id="CHEBI:58210"/>
    </cofactor>
</comment>
<evidence type="ECO:0000256" key="6">
    <source>
        <dbReference type="ARBA" id="ARBA00022827"/>
    </source>
</evidence>
<evidence type="ECO:0000256" key="3">
    <source>
        <dbReference type="ARBA" id="ARBA00001974"/>
    </source>
</evidence>
<gene>
    <name evidence="10" type="ORF">LTR78_002355</name>
</gene>
<dbReference type="GO" id="GO:0005506">
    <property type="term" value="F:iron ion binding"/>
    <property type="evidence" value="ECO:0007669"/>
    <property type="project" value="InterPro"/>
</dbReference>
<comment type="cofactor">
    <cofactor evidence="2">
        <name>heme</name>
        <dbReference type="ChEBI" id="CHEBI:30413"/>
    </cofactor>
</comment>
<dbReference type="Gene3D" id="1.20.990.10">
    <property type="entry name" value="NADPH-cytochrome p450 Reductase, Chain A, domain 3"/>
    <property type="match status" value="1"/>
</dbReference>
<dbReference type="InterPro" id="IPR003097">
    <property type="entry name" value="CysJ-like_FAD-binding"/>
</dbReference>
<dbReference type="InterPro" id="IPR001128">
    <property type="entry name" value="Cyt_P450"/>
</dbReference>
<evidence type="ECO:0000313" key="10">
    <source>
        <dbReference type="EMBL" id="KAK3677505.1"/>
    </source>
</evidence>
<dbReference type="PANTHER" id="PTHR19384">
    <property type="entry name" value="NITRIC OXIDE SYNTHASE-RELATED"/>
    <property type="match status" value="1"/>
</dbReference>
<dbReference type="GO" id="GO:0020037">
    <property type="term" value="F:heme binding"/>
    <property type="evidence" value="ECO:0007669"/>
    <property type="project" value="InterPro"/>
</dbReference>
<comment type="caution">
    <text evidence="10">The sequence shown here is derived from an EMBL/GenBank/DDBJ whole genome shotgun (WGS) entry which is preliminary data.</text>
</comment>
<dbReference type="GO" id="GO:0010181">
    <property type="term" value="F:FMN binding"/>
    <property type="evidence" value="ECO:0007669"/>
    <property type="project" value="InterPro"/>
</dbReference>
<evidence type="ECO:0000256" key="2">
    <source>
        <dbReference type="ARBA" id="ARBA00001971"/>
    </source>
</evidence>
<dbReference type="InterPro" id="IPR008254">
    <property type="entry name" value="Flavodoxin/NO_synth"/>
</dbReference>
<protein>
    <recommendedName>
        <fullName evidence="9">FAD-binding FR-type domain-containing protein</fullName>
    </recommendedName>
</protein>
<dbReference type="InterPro" id="IPR017927">
    <property type="entry name" value="FAD-bd_FR_type"/>
</dbReference>
<dbReference type="GO" id="GO:0003958">
    <property type="term" value="F:NADPH-hemoprotein reductase activity"/>
    <property type="evidence" value="ECO:0007669"/>
    <property type="project" value="TreeGrafter"/>
</dbReference>
<dbReference type="InterPro" id="IPR001433">
    <property type="entry name" value="OxRdtase_FAD/NAD-bd"/>
</dbReference>
<sequence length="803" mass="89396">MVTSTPEIPIPQPSPHWLLGNIPDIDSSQAMLSTMKLAKLYGPIVRTDINGVRYIRIGSQALAHEICDDERFEKNVETNLRFRSQKQYDEHIHFCWKLCDEIVADRKAHPKDVNDLLNVTLQSSDPDTGEKTRDELIRFEMMTFLLAGHDTTSGLLNFAFLLMLKNPRTLERTQKEVDGVLGDGAVEVRHYAKLPYIEAVLREKLRLYPTAPSITRMSKGKEDTFIGGGKYRIHAEDALVIYRLCSGIRRYGGRMRRSSGRRECWGRRGSMRSRRIRGSRLGVLSGCVLEGVWLGMISNASTYILVAGVCADEGDGTLLQGVRYAVLGVGNSDWVSTFHRQPKLIDSLMEAMGAIKIIPTVLGDVSRDICGAYDEFTDTLWKALDSDADAAAAAAGLKLELTLDRLELLGEKEMSLGTVKQHLQLADTSVGPEKRLMEVELPGEASYVCGDYLVVLPTNHSEDVKRVLLRFGLPTDAMVKMSNTHKTFQPSDRAEYAFSLVAAYLEIGTPISRKQLSILAAATTDTSQQEEIQSFAAEDVYEESILAKRASIIDILEKYPACKITFAEYVDMLQPMLPRQYSIASSPLASPPGHATILYDVLSSPSHFDSKRPFHGTGSTYLSSIPVSGKVHCYVRSTNANFRLPLTQSTPMIMVCAGTGFAPMRGFVEERAAIIEAQKITPGKALLYFECRDREKDFLCRSELEAWEEQGIVELRPTFSKAGSAGIGYKYVPDRLWAEREEIVELFRAGAKVFLCGSASKLARSTNEVFEKIVREAKGCGLHEAKAFLDTIKQDRYVTDIFG</sequence>
<evidence type="ECO:0000256" key="7">
    <source>
        <dbReference type="ARBA" id="ARBA00022857"/>
    </source>
</evidence>
<evidence type="ECO:0000256" key="4">
    <source>
        <dbReference type="ARBA" id="ARBA00010018"/>
    </source>
</evidence>
<keyword evidence="7" id="KW-0521">NADP</keyword>
<dbReference type="InterPro" id="IPR036396">
    <property type="entry name" value="Cyt_P450_sf"/>
</dbReference>
<dbReference type="GO" id="GO:0005829">
    <property type="term" value="C:cytosol"/>
    <property type="evidence" value="ECO:0007669"/>
    <property type="project" value="TreeGrafter"/>
</dbReference>
<dbReference type="EMBL" id="JAUTXT010000006">
    <property type="protein sequence ID" value="KAK3677505.1"/>
    <property type="molecule type" value="Genomic_DNA"/>
</dbReference>
<dbReference type="Pfam" id="PF00175">
    <property type="entry name" value="NAD_binding_1"/>
    <property type="match status" value="1"/>
</dbReference>
<comment type="similarity">
    <text evidence="4">In the N-terminal section; belongs to the cytochrome P450 family.</text>
</comment>
<dbReference type="Gene3D" id="3.40.50.360">
    <property type="match status" value="1"/>
</dbReference>
<dbReference type="GO" id="GO:0004497">
    <property type="term" value="F:monooxygenase activity"/>
    <property type="evidence" value="ECO:0007669"/>
    <property type="project" value="InterPro"/>
</dbReference>
<dbReference type="Gene3D" id="2.40.30.10">
    <property type="entry name" value="Translation factors"/>
    <property type="match status" value="1"/>
</dbReference>
<dbReference type="InterPro" id="IPR029039">
    <property type="entry name" value="Flavoprotein-like_sf"/>
</dbReference>
<keyword evidence="8" id="KW-0560">Oxidoreductase</keyword>
<dbReference type="SUPFAM" id="SSF63380">
    <property type="entry name" value="Riboflavin synthase domain-like"/>
    <property type="match status" value="1"/>
</dbReference>
<accession>A0AAE1C453</accession>
<dbReference type="GO" id="GO:0050660">
    <property type="term" value="F:flavin adenine dinucleotide binding"/>
    <property type="evidence" value="ECO:0007669"/>
    <property type="project" value="TreeGrafter"/>
</dbReference>
<dbReference type="SUPFAM" id="SSF52218">
    <property type="entry name" value="Flavoproteins"/>
    <property type="match status" value="1"/>
</dbReference>
<evidence type="ECO:0000313" key="11">
    <source>
        <dbReference type="Proteomes" id="UP001274830"/>
    </source>
</evidence>
<keyword evidence="5" id="KW-0285">Flavoprotein</keyword>
<evidence type="ECO:0000259" key="9">
    <source>
        <dbReference type="PROSITE" id="PS51384"/>
    </source>
</evidence>
<dbReference type="Pfam" id="PF00667">
    <property type="entry name" value="FAD_binding_1"/>
    <property type="match status" value="1"/>
</dbReference>
<evidence type="ECO:0000256" key="8">
    <source>
        <dbReference type="ARBA" id="ARBA00023002"/>
    </source>
</evidence>
<feature type="domain" description="FAD-binding FR-type" evidence="9">
    <location>
        <begin position="412"/>
        <end position="645"/>
    </location>
</feature>
<dbReference type="Gene3D" id="3.40.50.80">
    <property type="entry name" value="Nucleotide-binding domain of ferredoxin-NADP reductase (FNR) module"/>
    <property type="match status" value="1"/>
</dbReference>
<dbReference type="CDD" id="cd06206">
    <property type="entry name" value="bifunctional_CYPOR"/>
    <property type="match status" value="1"/>
</dbReference>
<dbReference type="GO" id="GO:0016705">
    <property type="term" value="F:oxidoreductase activity, acting on paired donors, with incorporation or reduction of molecular oxygen"/>
    <property type="evidence" value="ECO:0007669"/>
    <property type="project" value="InterPro"/>
</dbReference>
<organism evidence="10 11">
    <name type="scientific">Recurvomyces mirabilis</name>
    <dbReference type="NCBI Taxonomy" id="574656"/>
    <lineage>
        <taxon>Eukaryota</taxon>
        <taxon>Fungi</taxon>
        <taxon>Dikarya</taxon>
        <taxon>Ascomycota</taxon>
        <taxon>Pezizomycotina</taxon>
        <taxon>Dothideomycetes</taxon>
        <taxon>Dothideomycetidae</taxon>
        <taxon>Mycosphaerellales</taxon>
        <taxon>Teratosphaeriaceae</taxon>
        <taxon>Recurvomyces</taxon>
    </lineage>
</organism>
<reference evidence="10" key="1">
    <citation type="submission" date="2023-07" db="EMBL/GenBank/DDBJ databases">
        <title>Black Yeasts Isolated from many extreme environments.</title>
        <authorList>
            <person name="Coleine C."/>
            <person name="Stajich J.E."/>
            <person name="Selbmann L."/>
        </authorList>
    </citation>
    <scope>NUCLEOTIDE SEQUENCE</scope>
    <source>
        <strain evidence="10">CCFEE 5485</strain>
    </source>
</reference>
<dbReference type="Pfam" id="PF00067">
    <property type="entry name" value="p450"/>
    <property type="match status" value="1"/>
</dbReference>
<dbReference type="InterPro" id="IPR023173">
    <property type="entry name" value="NADPH_Cyt_P450_Rdtase_alpha"/>
</dbReference>